<dbReference type="PANTHER" id="PTHR31286">
    <property type="entry name" value="GLYCINE-RICH CELL WALL STRUCTURAL PROTEIN 1.8-LIKE"/>
    <property type="match status" value="1"/>
</dbReference>
<feature type="domain" description="DUF4283" evidence="3">
    <location>
        <begin position="197"/>
        <end position="282"/>
    </location>
</feature>
<evidence type="ECO:0000313" key="4">
    <source>
        <dbReference type="EMBL" id="KAH0877957.1"/>
    </source>
</evidence>
<dbReference type="InterPro" id="IPR025558">
    <property type="entry name" value="DUF4283"/>
</dbReference>
<feature type="compositionally biased region" description="Basic residues" evidence="1">
    <location>
        <begin position="388"/>
        <end position="408"/>
    </location>
</feature>
<feature type="region of interest" description="Disordered" evidence="1">
    <location>
        <begin position="462"/>
        <end position="487"/>
    </location>
</feature>
<reference evidence="4 5" key="1">
    <citation type="submission" date="2021-05" db="EMBL/GenBank/DDBJ databases">
        <title>Genome Assembly of Synthetic Allotetraploid Brassica napus Reveals Homoeologous Exchanges between Subgenomes.</title>
        <authorList>
            <person name="Davis J.T."/>
        </authorList>
    </citation>
    <scope>NUCLEOTIDE SEQUENCE [LARGE SCALE GENOMIC DNA]</scope>
    <source>
        <strain evidence="5">cv. Da-Ae</strain>
        <tissue evidence="4">Seedling</tissue>
    </source>
</reference>
<protein>
    <recommendedName>
        <fullName evidence="6">DUF4283 domain-containing protein</fullName>
    </recommendedName>
</protein>
<feature type="non-terminal residue" evidence="4">
    <location>
        <position position="1"/>
    </location>
</feature>
<evidence type="ECO:0000259" key="3">
    <source>
        <dbReference type="Pfam" id="PF14111"/>
    </source>
</evidence>
<keyword evidence="5" id="KW-1185">Reference proteome</keyword>
<organism evidence="4 5">
    <name type="scientific">Brassica napus</name>
    <name type="common">Rape</name>
    <dbReference type="NCBI Taxonomy" id="3708"/>
    <lineage>
        <taxon>Eukaryota</taxon>
        <taxon>Viridiplantae</taxon>
        <taxon>Streptophyta</taxon>
        <taxon>Embryophyta</taxon>
        <taxon>Tracheophyta</taxon>
        <taxon>Spermatophyta</taxon>
        <taxon>Magnoliopsida</taxon>
        <taxon>eudicotyledons</taxon>
        <taxon>Gunneridae</taxon>
        <taxon>Pentapetalae</taxon>
        <taxon>rosids</taxon>
        <taxon>malvids</taxon>
        <taxon>Brassicales</taxon>
        <taxon>Brassicaceae</taxon>
        <taxon>Brassiceae</taxon>
        <taxon>Brassica</taxon>
    </lineage>
</organism>
<accession>A0ABQ7ZD24</accession>
<feature type="non-terminal residue" evidence="4">
    <location>
        <position position="860"/>
    </location>
</feature>
<feature type="domain" description="Endonuclease/exonuclease/phosphatase" evidence="2">
    <location>
        <begin position="580"/>
        <end position="686"/>
    </location>
</feature>
<dbReference type="SUPFAM" id="SSF56219">
    <property type="entry name" value="DNase I-like"/>
    <property type="match status" value="1"/>
</dbReference>
<dbReference type="Proteomes" id="UP000824890">
    <property type="component" value="Unassembled WGS sequence"/>
</dbReference>
<dbReference type="PANTHER" id="PTHR31286:SF154">
    <property type="entry name" value="CCHC-TYPE DOMAIN-CONTAINING PROTEIN"/>
    <property type="match status" value="1"/>
</dbReference>
<dbReference type="EMBL" id="JAGKQM010000015">
    <property type="protein sequence ID" value="KAH0877957.1"/>
    <property type="molecule type" value="Genomic_DNA"/>
</dbReference>
<sequence length="860" mass="95246">GSSPLITGSRPHATAEHSSPPPPLLRSLWFSYVMGQPKKKKKKGLGFATPSSRVPRLVAWAPPPKSSLPVSLPAGSPSVSSQTSALDLPSSRPALVSDLEISDLDGSLKVSGYAQIDSVVVGPSSNVVSPVSLEVSNPPQKSTLEEPISSGPQSASPHKLAHLIQKYALLEELGTPTTHVSGAPFVLIPDENIDEAKEEFKEFIFARFRGDIPTKGRIIGVVNAIWGRSGPRIYVHKLGEGCFVLKVTSQRTREILLSRPALMIAGSPMFVAPWSSDFSHEEPQLTIAVVPVEMRGVPYLFFNQKSLSRLSTAIGKPVAKIWVKINLFEDLPSRIVIGFSNGREIDIAVSYPWLPKKCPQCDKFGHNEDHCPLSVALGLKATCDGKRAPGKTRRRSRSIPSKSKRSHDHHGSSPGAHEVDVQQVTPQQDVRQCDTHQEAPASELMGSSPANQSTALFTAQTEVDTNTNPASGNSVSSEGTSKELLPAPSPVISLSRQIGYAASVTVFHEVNEPSQAHDQTSECDAEDPFFLFFENSAHHGTVRIVVVWHPSVIMTVYQASAQAVTCGFAILAENINLTITFVYAHNQVEERRTLWEELARLNATSPVSRCPWAVIGDFNQIFRSDQHSNHPDTDVDAVGIDDFTLAIQEAEVFESQTKGLPYSWWNNQDDNPISKCIDHLFNPNNLITPLAWFLCPPCDARPPPILRLIPRSLGLSIYSRYLSVQASKVSETSEILRNLNRTHFSGITIRVNEQTATLSALQRQLLTHPDTETARLEHEARAKWHMLIKAEEKFYRQKSRVRWNHLGDRDTPFYFKTVIQRAARNHIHFLRDADKNYIGSIEEIKKSQLKFLQIYRALRL</sequence>
<feature type="region of interest" description="Disordered" evidence="1">
    <location>
        <begin position="65"/>
        <end position="88"/>
    </location>
</feature>
<dbReference type="InterPro" id="IPR040256">
    <property type="entry name" value="At4g02000-like"/>
</dbReference>
<feature type="region of interest" description="Disordered" evidence="1">
    <location>
        <begin position="1"/>
        <end position="23"/>
    </location>
</feature>
<name>A0ABQ7ZD24_BRANA</name>
<evidence type="ECO:0008006" key="6">
    <source>
        <dbReference type="Google" id="ProtNLM"/>
    </source>
</evidence>
<comment type="caution">
    <text evidence="4">The sequence shown here is derived from an EMBL/GenBank/DDBJ whole genome shotgun (WGS) entry which is preliminary data.</text>
</comment>
<dbReference type="Pfam" id="PF14111">
    <property type="entry name" value="DUF4283"/>
    <property type="match status" value="1"/>
</dbReference>
<feature type="region of interest" description="Disordered" evidence="1">
    <location>
        <begin position="131"/>
        <end position="155"/>
    </location>
</feature>
<feature type="region of interest" description="Disordered" evidence="1">
    <location>
        <begin position="384"/>
        <end position="435"/>
    </location>
</feature>
<dbReference type="InterPro" id="IPR005135">
    <property type="entry name" value="Endo/exonuclease/phosphatase"/>
</dbReference>
<evidence type="ECO:0000259" key="2">
    <source>
        <dbReference type="Pfam" id="PF03372"/>
    </source>
</evidence>
<feature type="compositionally biased region" description="Low complexity" evidence="1">
    <location>
        <begin position="421"/>
        <end position="430"/>
    </location>
</feature>
<proteinExistence type="predicted"/>
<dbReference type="InterPro" id="IPR036691">
    <property type="entry name" value="Endo/exonu/phosph_ase_sf"/>
</dbReference>
<feature type="compositionally biased region" description="Polar residues" evidence="1">
    <location>
        <begin position="462"/>
        <end position="479"/>
    </location>
</feature>
<evidence type="ECO:0000256" key="1">
    <source>
        <dbReference type="SAM" id="MobiDB-lite"/>
    </source>
</evidence>
<gene>
    <name evidence="4" type="ORF">HID58_065351</name>
</gene>
<dbReference type="Gene3D" id="3.60.10.10">
    <property type="entry name" value="Endonuclease/exonuclease/phosphatase"/>
    <property type="match status" value="1"/>
</dbReference>
<dbReference type="Pfam" id="PF03372">
    <property type="entry name" value="Exo_endo_phos"/>
    <property type="match status" value="1"/>
</dbReference>
<evidence type="ECO:0000313" key="5">
    <source>
        <dbReference type="Proteomes" id="UP000824890"/>
    </source>
</evidence>